<sequence>MACVAFLELVASSTIEDDERKGLERDGGSDAAEDTRLRPVASVNALAKLENMFCLQASEEYRHMLVRRDQKPASKPKDKLAETKRKEAEVRAAAKALKREQKEKKKMERIETAHAFRMERAFYGRSKRAAKEEKKVSCPRFCDCVN</sequence>
<organism evidence="2 3">
    <name type="scientific">Ostreobium quekettii</name>
    <dbReference type="NCBI Taxonomy" id="121088"/>
    <lineage>
        <taxon>Eukaryota</taxon>
        <taxon>Viridiplantae</taxon>
        <taxon>Chlorophyta</taxon>
        <taxon>core chlorophytes</taxon>
        <taxon>Ulvophyceae</taxon>
        <taxon>TCBD clade</taxon>
        <taxon>Bryopsidales</taxon>
        <taxon>Ostreobineae</taxon>
        <taxon>Ostreobiaceae</taxon>
        <taxon>Ostreobium</taxon>
    </lineage>
</organism>
<name>A0A8S1IYV0_9CHLO</name>
<evidence type="ECO:0000256" key="1">
    <source>
        <dbReference type="SAM" id="MobiDB-lite"/>
    </source>
</evidence>
<evidence type="ECO:0000313" key="3">
    <source>
        <dbReference type="Proteomes" id="UP000708148"/>
    </source>
</evidence>
<keyword evidence="3" id="KW-1185">Reference proteome</keyword>
<protein>
    <submittedName>
        <fullName evidence="2">Uncharacterized protein</fullName>
    </submittedName>
</protein>
<reference evidence="2" key="1">
    <citation type="submission" date="2020-12" db="EMBL/GenBank/DDBJ databases">
        <authorList>
            <person name="Iha C."/>
        </authorList>
    </citation>
    <scope>NUCLEOTIDE SEQUENCE</scope>
</reference>
<proteinExistence type="predicted"/>
<feature type="region of interest" description="Disordered" evidence="1">
    <location>
        <begin position="66"/>
        <end position="86"/>
    </location>
</feature>
<dbReference type="Proteomes" id="UP000708148">
    <property type="component" value="Unassembled WGS sequence"/>
</dbReference>
<evidence type="ECO:0000313" key="2">
    <source>
        <dbReference type="EMBL" id="CAD7698976.1"/>
    </source>
</evidence>
<accession>A0A8S1IYV0</accession>
<comment type="caution">
    <text evidence="2">The sequence shown here is derived from an EMBL/GenBank/DDBJ whole genome shotgun (WGS) entry which is preliminary data.</text>
</comment>
<dbReference type="AlphaFoldDB" id="A0A8S1IYV0"/>
<gene>
    <name evidence="2" type="ORF">OSTQU699_LOCUS4335</name>
</gene>
<dbReference type="EMBL" id="CAJHUC010000930">
    <property type="protein sequence ID" value="CAD7698976.1"/>
    <property type="molecule type" value="Genomic_DNA"/>
</dbReference>